<dbReference type="Pfam" id="PF00112">
    <property type="entry name" value="Peptidase_C1"/>
    <property type="match status" value="1"/>
</dbReference>
<organism evidence="2 4">
    <name type="scientific">Medicago truncatula</name>
    <name type="common">Barrel medic</name>
    <name type="synonym">Medicago tribuloides</name>
    <dbReference type="NCBI Taxonomy" id="3880"/>
    <lineage>
        <taxon>Eukaryota</taxon>
        <taxon>Viridiplantae</taxon>
        <taxon>Streptophyta</taxon>
        <taxon>Embryophyta</taxon>
        <taxon>Tracheophyta</taxon>
        <taxon>Spermatophyta</taxon>
        <taxon>Magnoliopsida</taxon>
        <taxon>eudicotyledons</taxon>
        <taxon>Gunneridae</taxon>
        <taxon>Pentapetalae</taxon>
        <taxon>rosids</taxon>
        <taxon>fabids</taxon>
        <taxon>Fabales</taxon>
        <taxon>Fabaceae</taxon>
        <taxon>Papilionoideae</taxon>
        <taxon>50 kb inversion clade</taxon>
        <taxon>NPAAA clade</taxon>
        <taxon>Hologalegina</taxon>
        <taxon>IRL clade</taxon>
        <taxon>Trifolieae</taxon>
        <taxon>Medicago</taxon>
    </lineage>
</organism>
<feature type="domain" description="Peptidase C1A papain C-terminal" evidence="1">
    <location>
        <begin position="17"/>
        <end position="107"/>
    </location>
</feature>
<dbReference type="EnsemblPlants" id="KEH42850">
    <property type="protein sequence ID" value="KEH42850"/>
    <property type="gene ID" value="MTR_1g077060"/>
</dbReference>
<dbReference type="InterPro" id="IPR000668">
    <property type="entry name" value="Peptidase_C1A_C"/>
</dbReference>
<evidence type="ECO:0000259" key="1">
    <source>
        <dbReference type="Pfam" id="PF00112"/>
    </source>
</evidence>
<dbReference type="HOGENOM" id="CLU_2018588_0_0_1"/>
<keyword evidence="2" id="KW-0645">Protease</keyword>
<accession>A0A072VXS5</accession>
<reference evidence="3" key="3">
    <citation type="submission" date="2015-04" db="UniProtKB">
        <authorList>
            <consortium name="EnsemblPlants"/>
        </authorList>
    </citation>
    <scope>IDENTIFICATION</scope>
    <source>
        <strain evidence="3">cv. Jemalong A17</strain>
    </source>
</reference>
<dbReference type="InterPro" id="IPR038765">
    <property type="entry name" value="Papain-like_cys_pep_sf"/>
</dbReference>
<dbReference type="GO" id="GO:0005764">
    <property type="term" value="C:lysosome"/>
    <property type="evidence" value="ECO:0000318"/>
    <property type="project" value="GO_Central"/>
</dbReference>
<proteinExistence type="predicted"/>
<dbReference type="Gene3D" id="3.90.70.10">
    <property type="entry name" value="Cysteine proteinases"/>
    <property type="match status" value="1"/>
</dbReference>
<reference evidence="2 4" key="2">
    <citation type="journal article" date="2014" name="BMC Genomics">
        <title>An improved genome release (version Mt4.0) for the model legume Medicago truncatula.</title>
        <authorList>
            <person name="Tang H."/>
            <person name="Krishnakumar V."/>
            <person name="Bidwell S."/>
            <person name="Rosen B."/>
            <person name="Chan A."/>
            <person name="Zhou S."/>
            <person name="Gentzbittel L."/>
            <person name="Childs K.L."/>
            <person name="Yandell M."/>
            <person name="Gundlach H."/>
            <person name="Mayer K.F."/>
            <person name="Schwartz D.C."/>
            <person name="Town C.D."/>
        </authorList>
    </citation>
    <scope>GENOME REANNOTATION</scope>
    <source>
        <strain evidence="2">A17</strain>
        <strain evidence="3 4">cv. Jemalong A17</strain>
    </source>
</reference>
<sequence length="123" mass="14051">MVEEGVESEDETEMKEIVPEDNWTTRRLKRILKKYGCLLGTFKCNDHKFHAYTSTLKIYHLSPQVASKQPQHCAMIVGCGSAKGQEYVVIQNSYGTTWGKTGFGRVSLELFDQIQVIRGVHWI</sequence>
<dbReference type="AlphaFoldDB" id="A0A072VXS5"/>
<evidence type="ECO:0000313" key="2">
    <source>
        <dbReference type="EMBL" id="KEH42850.1"/>
    </source>
</evidence>
<dbReference type="GO" id="GO:0004197">
    <property type="term" value="F:cysteine-type endopeptidase activity"/>
    <property type="evidence" value="ECO:0000318"/>
    <property type="project" value="GO_Central"/>
</dbReference>
<dbReference type="EMBL" id="CM001217">
    <property type="protein sequence ID" value="KEH42850.1"/>
    <property type="molecule type" value="Genomic_DNA"/>
</dbReference>
<gene>
    <name evidence="2" type="ordered locus">MTR_1g077060</name>
</gene>
<reference evidence="2 4" key="1">
    <citation type="journal article" date="2011" name="Nature">
        <title>The Medicago genome provides insight into the evolution of rhizobial symbioses.</title>
        <authorList>
            <person name="Young N.D."/>
            <person name="Debelle F."/>
            <person name="Oldroyd G.E."/>
            <person name="Geurts R."/>
            <person name="Cannon S.B."/>
            <person name="Udvardi M.K."/>
            <person name="Benedito V.A."/>
            <person name="Mayer K.F."/>
            <person name="Gouzy J."/>
            <person name="Schoof H."/>
            <person name="Van de Peer Y."/>
            <person name="Proost S."/>
            <person name="Cook D.R."/>
            <person name="Meyers B.C."/>
            <person name="Spannagl M."/>
            <person name="Cheung F."/>
            <person name="De Mita S."/>
            <person name="Krishnakumar V."/>
            <person name="Gundlach H."/>
            <person name="Zhou S."/>
            <person name="Mudge J."/>
            <person name="Bharti A.K."/>
            <person name="Murray J.D."/>
            <person name="Naoumkina M.A."/>
            <person name="Rosen B."/>
            <person name="Silverstein K.A."/>
            <person name="Tang H."/>
            <person name="Rombauts S."/>
            <person name="Zhao P.X."/>
            <person name="Zhou P."/>
            <person name="Barbe V."/>
            <person name="Bardou P."/>
            <person name="Bechner M."/>
            <person name="Bellec A."/>
            <person name="Berger A."/>
            <person name="Berges H."/>
            <person name="Bidwell S."/>
            <person name="Bisseling T."/>
            <person name="Choisne N."/>
            <person name="Couloux A."/>
            <person name="Denny R."/>
            <person name="Deshpande S."/>
            <person name="Dai X."/>
            <person name="Doyle J.J."/>
            <person name="Dudez A.M."/>
            <person name="Farmer A.D."/>
            <person name="Fouteau S."/>
            <person name="Franken C."/>
            <person name="Gibelin C."/>
            <person name="Gish J."/>
            <person name="Goldstein S."/>
            <person name="Gonzalez A.J."/>
            <person name="Green P.J."/>
            <person name="Hallab A."/>
            <person name="Hartog M."/>
            <person name="Hua A."/>
            <person name="Humphray S.J."/>
            <person name="Jeong D.H."/>
            <person name="Jing Y."/>
            <person name="Jocker A."/>
            <person name="Kenton S.M."/>
            <person name="Kim D.J."/>
            <person name="Klee K."/>
            <person name="Lai H."/>
            <person name="Lang C."/>
            <person name="Lin S."/>
            <person name="Macmil S.L."/>
            <person name="Magdelenat G."/>
            <person name="Matthews L."/>
            <person name="McCorrison J."/>
            <person name="Monaghan E.L."/>
            <person name="Mun J.H."/>
            <person name="Najar F.Z."/>
            <person name="Nicholson C."/>
            <person name="Noirot C."/>
            <person name="O'Bleness M."/>
            <person name="Paule C.R."/>
            <person name="Poulain J."/>
            <person name="Prion F."/>
            <person name="Qin B."/>
            <person name="Qu C."/>
            <person name="Retzel E.F."/>
            <person name="Riddle C."/>
            <person name="Sallet E."/>
            <person name="Samain S."/>
            <person name="Samson N."/>
            <person name="Sanders I."/>
            <person name="Saurat O."/>
            <person name="Scarpelli C."/>
            <person name="Schiex T."/>
            <person name="Segurens B."/>
            <person name="Severin A.J."/>
            <person name="Sherrier D.J."/>
            <person name="Shi R."/>
            <person name="Sims S."/>
            <person name="Singer S.R."/>
            <person name="Sinharoy S."/>
            <person name="Sterck L."/>
            <person name="Viollet A."/>
            <person name="Wang B.B."/>
            <person name="Wang K."/>
            <person name="Wang M."/>
            <person name="Wang X."/>
            <person name="Warfsmann J."/>
            <person name="Weissenbach J."/>
            <person name="White D.D."/>
            <person name="White J.D."/>
            <person name="Wiley G.B."/>
            <person name="Wincker P."/>
            <person name="Xing Y."/>
            <person name="Yang L."/>
            <person name="Yao Z."/>
            <person name="Ying F."/>
            <person name="Zhai J."/>
            <person name="Zhou L."/>
            <person name="Zuber A."/>
            <person name="Denarie J."/>
            <person name="Dixon R.A."/>
            <person name="May G.D."/>
            <person name="Schwartz D.C."/>
            <person name="Rogers J."/>
            <person name="Quetier F."/>
            <person name="Town C.D."/>
            <person name="Roe B.A."/>
        </authorList>
    </citation>
    <scope>NUCLEOTIDE SEQUENCE [LARGE SCALE GENOMIC DNA]</scope>
    <source>
        <strain evidence="2">A17</strain>
        <strain evidence="3 4">cv. Jemalong A17</strain>
    </source>
</reference>
<dbReference type="MEROPS" id="C01.A59"/>
<dbReference type="PaxDb" id="3880-AES78586"/>
<protein>
    <submittedName>
        <fullName evidence="2">Papain family cysteine protease</fullName>
    </submittedName>
</protein>
<dbReference type="SUPFAM" id="SSF54001">
    <property type="entry name" value="Cysteine proteinases"/>
    <property type="match status" value="1"/>
</dbReference>
<dbReference type="GO" id="GO:0051603">
    <property type="term" value="P:proteolysis involved in protein catabolic process"/>
    <property type="evidence" value="ECO:0000318"/>
    <property type="project" value="GO_Central"/>
</dbReference>
<keyword evidence="2" id="KW-0378">Hydrolase</keyword>
<name>A0A072VXS5_MEDTR</name>
<dbReference type="Proteomes" id="UP000002051">
    <property type="component" value="Unassembled WGS sequence"/>
</dbReference>
<evidence type="ECO:0000313" key="3">
    <source>
        <dbReference type="EnsemblPlants" id="KEH42850"/>
    </source>
</evidence>
<dbReference type="GO" id="GO:0005615">
    <property type="term" value="C:extracellular space"/>
    <property type="evidence" value="ECO:0000318"/>
    <property type="project" value="GO_Central"/>
</dbReference>
<evidence type="ECO:0000313" key="4">
    <source>
        <dbReference type="Proteomes" id="UP000002051"/>
    </source>
</evidence>
<keyword evidence="4" id="KW-1185">Reference proteome</keyword>